<protein>
    <submittedName>
        <fullName evidence="1">Uncharacterized protein</fullName>
    </submittedName>
</protein>
<gene>
    <name evidence="1" type="ORF">IFR04_000565</name>
</gene>
<name>A0A8H8BWG8_9HELO</name>
<keyword evidence="2" id="KW-1185">Reference proteome</keyword>
<comment type="caution">
    <text evidence="1">The sequence shown here is derived from an EMBL/GenBank/DDBJ whole genome shotgun (WGS) entry which is preliminary data.</text>
</comment>
<evidence type="ECO:0000313" key="2">
    <source>
        <dbReference type="Proteomes" id="UP000664132"/>
    </source>
</evidence>
<organism evidence="1 2">
    <name type="scientific">Cadophora malorum</name>
    <dbReference type="NCBI Taxonomy" id="108018"/>
    <lineage>
        <taxon>Eukaryota</taxon>
        <taxon>Fungi</taxon>
        <taxon>Dikarya</taxon>
        <taxon>Ascomycota</taxon>
        <taxon>Pezizomycotina</taxon>
        <taxon>Leotiomycetes</taxon>
        <taxon>Helotiales</taxon>
        <taxon>Ploettnerulaceae</taxon>
        <taxon>Cadophora</taxon>
    </lineage>
</organism>
<reference evidence="1" key="1">
    <citation type="submission" date="2021-02" db="EMBL/GenBank/DDBJ databases">
        <title>Genome sequence Cadophora malorum strain M34.</title>
        <authorList>
            <person name="Stefanovic E."/>
            <person name="Vu D."/>
            <person name="Scully C."/>
            <person name="Dijksterhuis J."/>
            <person name="Roader J."/>
            <person name="Houbraken J."/>
        </authorList>
    </citation>
    <scope>NUCLEOTIDE SEQUENCE</scope>
    <source>
        <strain evidence="1">M34</strain>
    </source>
</reference>
<dbReference type="AlphaFoldDB" id="A0A8H8BWG8"/>
<dbReference type="EMBL" id="JAFJYH010000003">
    <property type="protein sequence ID" value="KAG4426382.1"/>
    <property type="molecule type" value="Genomic_DNA"/>
</dbReference>
<accession>A0A8H8BWG8</accession>
<proteinExistence type="predicted"/>
<evidence type="ECO:0000313" key="1">
    <source>
        <dbReference type="EMBL" id="KAG4426382.1"/>
    </source>
</evidence>
<dbReference type="Proteomes" id="UP000664132">
    <property type="component" value="Unassembled WGS sequence"/>
</dbReference>
<sequence>MVKAESEEYVSREEKERRWAGDKMRQAFLLHVKCYVPDRPRLDPISNTVAAEENLMYELEHLVAQNRLAELPRTGDLTAPIVAALGILSPTSAM</sequence>